<organism evidence="2">
    <name type="scientific">marine sediment metagenome</name>
    <dbReference type="NCBI Taxonomy" id="412755"/>
    <lineage>
        <taxon>unclassified sequences</taxon>
        <taxon>metagenomes</taxon>
        <taxon>ecological metagenomes</taxon>
    </lineage>
</organism>
<dbReference type="AlphaFoldDB" id="A0A0F9H3J2"/>
<reference evidence="2" key="1">
    <citation type="journal article" date="2015" name="Nature">
        <title>Complex archaea that bridge the gap between prokaryotes and eukaryotes.</title>
        <authorList>
            <person name="Spang A."/>
            <person name="Saw J.H."/>
            <person name="Jorgensen S.L."/>
            <person name="Zaremba-Niedzwiedzka K."/>
            <person name="Martijn J."/>
            <person name="Lind A.E."/>
            <person name="van Eijk R."/>
            <person name="Schleper C."/>
            <person name="Guy L."/>
            <person name="Ettema T.J."/>
        </authorList>
    </citation>
    <scope>NUCLEOTIDE SEQUENCE</scope>
</reference>
<dbReference type="SUPFAM" id="SSF54060">
    <property type="entry name" value="His-Me finger endonucleases"/>
    <property type="match status" value="1"/>
</dbReference>
<gene>
    <name evidence="2" type="ORF">LCGC14_2047120</name>
</gene>
<protein>
    <recommendedName>
        <fullName evidence="1">HNH nuclease domain-containing protein</fullName>
    </recommendedName>
</protein>
<dbReference type="Pfam" id="PF13392">
    <property type="entry name" value="HNH_3"/>
    <property type="match status" value="1"/>
</dbReference>
<dbReference type="GO" id="GO:0004519">
    <property type="term" value="F:endonuclease activity"/>
    <property type="evidence" value="ECO:0007669"/>
    <property type="project" value="InterPro"/>
</dbReference>
<dbReference type="Gene3D" id="3.90.75.10">
    <property type="entry name" value="Homing Intron 3 (I-ppo) Encoded Endonuclease, Chain A"/>
    <property type="match status" value="1"/>
</dbReference>
<dbReference type="InterPro" id="IPR003615">
    <property type="entry name" value="HNH_nuc"/>
</dbReference>
<proteinExistence type="predicted"/>
<comment type="caution">
    <text evidence="2">The sequence shown here is derived from an EMBL/GenBank/DDBJ whole genome shotgun (WGS) entry which is preliminary data.</text>
</comment>
<dbReference type="InterPro" id="IPR044930">
    <property type="entry name" value="Homing_endonuclease_His-Me"/>
</dbReference>
<evidence type="ECO:0000259" key="1">
    <source>
        <dbReference type="Pfam" id="PF13392"/>
    </source>
</evidence>
<dbReference type="InterPro" id="IPR044925">
    <property type="entry name" value="His-Me_finger_sf"/>
</dbReference>
<name>A0A0F9H3J2_9ZZZZ</name>
<evidence type="ECO:0000313" key="2">
    <source>
        <dbReference type="EMBL" id="KKL76215.1"/>
    </source>
</evidence>
<sequence>MKKLTRKGIKRDIKRFLKLTEPDPKSECIVFKGHLDSKGYGRFRSQLLPTQRGMVQAHRFAYYIVRGPIPGDMTIDHLCHNTSCVNPYHLEVVSRPINTARGNRDRTRV</sequence>
<feature type="domain" description="HNH nuclease" evidence="1">
    <location>
        <begin position="56"/>
        <end position="98"/>
    </location>
</feature>
<dbReference type="EMBL" id="LAZR01024120">
    <property type="protein sequence ID" value="KKL76215.1"/>
    <property type="molecule type" value="Genomic_DNA"/>
</dbReference>
<accession>A0A0F9H3J2</accession>